<dbReference type="PANTHER" id="PTHR46268:SF6">
    <property type="entry name" value="UNIVERSAL STRESS PROTEIN UP12"/>
    <property type="match status" value="1"/>
</dbReference>
<dbReference type="Pfam" id="PF00582">
    <property type="entry name" value="Usp"/>
    <property type="match status" value="1"/>
</dbReference>
<reference evidence="3 4" key="1">
    <citation type="submission" date="2020-01" db="EMBL/GenBank/DDBJ databases">
        <title>Spongiivirga citrea KCTC 32990T.</title>
        <authorList>
            <person name="Wang G."/>
        </authorList>
    </citation>
    <scope>NUCLEOTIDE SEQUENCE [LARGE SCALE GENOMIC DNA]</scope>
    <source>
        <strain evidence="3 4">KCTC 32990</strain>
    </source>
</reference>
<dbReference type="InterPro" id="IPR006015">
    <property type="entry name" value="Universal_stress_UspA"/>
</dbReference>
<dbReference type="SUPFAM" id="SSF52402">
    <property type="entry name" value="Adenine nucleotide alpha hydrolases-like"/>
    <property type="match status" value="2"/>
</dbReference>
<dbReference type="RefSeq" id="WP_164030353.1">
    <property type="nucleotide sequence ID" value="NZ_JAABOQ010000002.1"/>
</dbReference>
<dbReference type="PANTHER" id="PTHR46268">
    <property type="entry name" value="STRESS RESPONSE PROTEIN NHAX"/>
    <property type="match status" value="1"/>
</dbReference>
<feature type="domain" description="UspA" evidence="2">
    <location>
        <begin position="1"/>
        <end position="145"/>
    </location>
</feature>
<evidence type="ECO:0000256" key="1">
    <source>
        <dbReference type="ARBA" id="ARBA00008791"/>
    </source>
</evidence>
<evidence type="ECO:0000259" key="2">
    <source>
        <dbReference type="Pfam" id="PF00582"/>
    </source>
</evidence>
<dbReference type="CDD" id="cd00293">
    <property type="entry name" value="USP-like"/>
    <property type="match status" value="1"/>
</dbReference>
<evidence type="ECO:0000313" key="3">
    <source>
        <dbReference type="EMBL" id="NER16819.1"/>
    </source>
</evidence>
<comment type="caution">
    <text evidence="3">The sequence shown here is derived from an EMBL/GenBank/DDBJ whole genome shotgun (WGS) entry which is preliminary data.</text>
</comment>
<comment type="similarity">
    <text evidence="1">Belongs to the universal stress protein A family.</text>
</comment>
<proteinExistence type="inferred from homology"/>
<dbReference type="InterPro" id="IPR006016">
    <property type="entry name" value="UspA"/>
</dbReference>
<name>A0A6M0CLV8_9FLAO</name>
<dbReference type="AlphaFoldDB" id="A0A6M0CLV8"/>
<sequence length="281" mass="31816">MNKTILFATDGKEHSAPALKYAHFISNALNAALVVLHVYDIPIMATSRSSRSAFKIGSFAEQEHLEILQSFCAHHLGHELDKMNVRARVVNNVSISSTIISEAKELFVDMVIVGTKNQDSDRGFLSGNIAKTLTGKLDCPLLVLPADIETKKPQTIVYATDFEEEDIYSIKKLIPIVAPFKPAIKIVHISPDSEYSGYDQMAWFKEMLLQKVTYDNMSFDIFFSDDVYGELCNYLDKINADMIAMLEREDRGFFQKIIHRDLVKKMESQTTIPLICFTKTF</sequence>
<protein>
    <submittedName>
        <fullName evidence="3">Universal stress protein</fullName>
    </submittedName>
</protein>
<gene>
    <name evidence="3" type="ORF">GWK10_06335</name>
</gene>
<accession>A0A6M0CLV8</accession>
<dbReference type="Gene3D" id="3.40.50.12370">
    <property type="match status" value="1"/>
</dbReference>
<keyword evidence="4" id="KW-1185">Reference proteome</keyword>
<dbReference type="PRINTS" id="PR01438">
    <property type="entry name" value="UNVRSLSTRESS"/>
</dbReference>
<dbReference type="EMBL" id="JAABOQ010000002">
    <property type="protein sequence ID" value="NER16819.1"/>
    <property type="molecule type" value="Genomic_DNA"/>
</dbReference>
<organism evidence="3 4">
    <name type="scientific">Spongiivirga citrea</name>
    <dbReference type="NCBI Taxonomy" id="1481457"/>
    <lineage>
        <taxon>Bacteria</taxon>
        <taxon>Pseudomonadati</taxon>
        <taxon>Bacteroidota</taxon>
        <taxon>Flavobacteriia</taxon>
        <taxon>Flavobacteriales</taxon>
        <taxon>Flavobacteriaceae</taxon>
        <taxon>Spongiivirga</taxon>
    </lineage>
</organism>
<dbReference type="Proteomes" id="UP000474296">
    <property type="component" value="Unassembled WGS sequence"/>
</dbReference>
<evidence type="ECO:0000313" key="4">
    <source>
        <dbReference type="Proteomes" id="UP000474296"/>
    </source>
</evidence>